<proteinExistence type="predicted"/>
<comment type="caution">
    <text evidence="1">The sequence shown here is derived from an EMBL/GenBank/DDBJ whole genome shotgun (WGS) entry which is preliminary data.</text>
</comment>
<evidence type="ECO:0000313" key="2">
    <source>
        <dbReference type="Proteomes" id="UP001241377"/>
    </source>
</evidence>
<organism evidence="1 2">
    <name type="scientific">Naganishia cerealis</name>
    <dbReference type="NCBI Taxonomy" id="610337"/>
    <lineage>
        <taxon>Eukaryota</taxon>
        <taxon>Fungi</taxon>
        <taxon>Dikarya</taxon>
        <taxon>Basidiomycota</taxon>
        <taxon>Agaricomycotina</taxon>
        <taxon>Tremellomycetes</taxon>
        <taxon>Filobasidiales</taxon>
        <taxon>Filobasidiaceae</taxon>
        <taxon>Naganishia</taxon>
    </lineage>
</organism>
<dbReference type="Proteomes" id="UP001241377">
    <property type="component" value="Unassembled WGS sequence"/>
</dbReference>
<name>A0ACC2VV14_9TREE</name>
<gene>
    <name evidence="1" type="ORF">QFC19_004506</name>
</gene>
<keyword evidence="2" id="KW-1185">Reference proteome</keyword>
<evidence type="ECO:0000313" key="1">
    <source>
        <dbReference type="EMBL" id="KAJ9102950.1"/>
    </source>
</evidence>
<sequence length="493" mass="53273">MHLDGPQKGVAVSSIGLTESQVGTSGTITGESTAEPAKKRQKTGTALNVLKAPMRKAKAPAFKPTALATASLGEPSVNGTNTQDHNNGVKPPPPPPSERRPARRRSSAEAMLKRLNPSPSPTRALRTTRQLTEPHLPPIGLESSKAGRSTGVLKSSKTGSGSADADGLDGWGTSLQAELGNERGRWKDMIVQGDPTPVKSNGNQTESQLLDLLDFGEPEEPLASAPKPLTPPRPAAATLPSTLYQTPSRRSRRYTVAPNTGEPAAGGEASANESLIPLPIEDTPMIRRNQEMRERASRRRSSAGNRGTRMSENLGRGDINMLMRDPPCAESPSRQGVPHPAVPSEKWYKHIGSSFPEPVRVRHLLLWGLKKAALEGESAEQNVGAKESGKASRSKAKSKGKETAKRTPDGDEIVKAIMDTVTGQMARGEIDTNIFPLPRVQEFEQERPRYELPDELPSRIPQLHDWSALVHEVLEDDTELMQLDAEDIENKVG</sequence>
<protein>
    <submittedName>
        <fullName evidence="1">Uncharacterized protein</fullName>
    </submittedName>
</protein>
<dbReference type="EMBL" id="JASBWR010000048">
    <property type="protein sequence ID" value="KAJ9102950.1"/>
    <property type="molecule type" value="Genomic_DNA"/>
</dbReference>
<accession>A0ACC2VV14</accession>
<reference evidence="1" key="1">
    <citation type="submission" date="2023-04" db="EMBL/GenBank/DDBJ databases">
        <title>Draft Genome sequencing of Naganishia species isolated from polar environments using Oxford Nanopore Technology.</title>
        <authorList>
            <person name="Leo P."/>
            <person name="Venkateswaran K."/>
        </authorList>
    </citation>
    <scope>NUCLEOTIDE SEQUENCE</scope>
    <source>
        <strain evidence="1">MNA-CCFEE 5261</strain>
    </source>
</reference>